<sequence>MQQAHARALHASRLGSNAAACTLVTVPRTLSAVAMHACSHQSRPGRYTHQQHIRELMESCIRPACKASRARACMTHHECELNRPNEDSPLTAYVHAGRGRA</sequence>
<keyword evidence="2" id="KW-1185">Reference proteome</keyword>
<gene>
    <name evidence="1" type="ORF">IE81DRAFT_211819</name>
</gene>
<dbReference type="InParanoid" id="A0A316W5S2"/>
<dbReference type="AlphaFoldDB" id="A0A316W5S2"/>
<dbReference type="GeneID" id="37032848"/>
<protein>
    <submittedName>
        <fullName evidence="1">Uncharacterized protein</fullName>
    </submittedName>
</protein>
<evidence type="ECO:0000313" key="2">
    <source>
        <dbReference type="Proteomes" id="UP000245783"/>
    </source>
</evidence>
<proteinExistence type="predicted"/>
<name>A0A316W5S2_9BASI</name>
<dbReference type="EMBL" id="KZ819356">
    <property type="protein sequence ID" value="PWN45306.1"/>
    <property type="molecule type" value="Genomic_DNA"/>
</dbReference>
<accession>A0A316W5S2</accession>
<organism evidence="1 2">
    <name type="scientific">Ceraceosorus guamensis</name>
    <dbReference type="NCBI Taxonomy" id="1522189"/>
    <lineage>
        <taxon>Eukaryota</taxon>
        <taxon>Fungi</taxon>
        <taxon>Dikarya</taxon>
        <taxon>Basidiomycota</taxon>
        <taxon>Ustilaginomycotina</taxon>
        <taxon>Exobasidiomycetes</taxon>
        <taxon>Ceraceosorales</taxon>
        <taxon>Ceraceosoraceae</taxon>
        <taxon>Ceraceosorus</taxon>
    </lineage>
</organism>
<dbReference type="Proteomes" id="UP000245783">
    <property type="component" value="Unassembled WGS sequence"/>
</dbReference>
<dbReference type="RefSeq" id="XP_025372466.1">
    <property type="nucleotide sequence ID" value="XM_025510978.1"/>
</dbReference>
<evidence type="ECO:0000313" key="1">
    <source>
        <dbReference type="EMBL" id="PWN45306.1"/>
    </source>
</evidence>
<reference evidence="1 2" key="1">
    <citation type="journal article" date="2018" name="Mol. Biol. Evol.">
        <title>Broad Genomic Sampling Reveals a Smut Pathogenic Ancestry of the Fungal Clade Ustilaginomycotina.</title>
        <authorList>
            <person name="Kijpornyongpan T."/>
            <person name="Mondo S.J."/>
            <person name="Barry K."/>
            <person name="Sandor L."/>
            <person name="Lee J."/>
            <person name="Lipzen A."/>
            <person name="Pangilinan J."/>
            <person name="LaButti K."/>
            <person name="Hainaut M."/>
            <person name="Henrissat B."/>
            <person name="Grigoriev I.V."/>
            <person name="Spatafora J.W."/>
            <person name="Aime M.C."/>
        </authorList>
    </citation>
    <scope>NUCLEOTIDE SEQUENCE [LARGE SCALE GENOMIC DNA]</scope>
    <source>
        <strain evidence="1 2">MCA 4658</strain>
    </source>
</reference>